<dbReference type="Pfam" id="PF13304">
    <property type="entry name" value="AAA_21"/>
    <property type="match status" value="1"/>
</dbReference>
<sequence length="556" mass="65997">MELVYLWIEDYKNIKRQGFTFSPRFKCEFKPQYDENDNLIAEKSELIIEEKKDYINIFPDNINVTAIVGKNGAGKSSVFEILKYQNYTFLILYDTKKNFFYIDKKNNIKIILKNVSKKIENKNLSNVFFSHSSDILDISLFFNSNNSIYNVSDILTKDNFEYFSPLHKQMLLVTNGITFNFRNFYKSVNSLLLKYFLTNKIKNYFFNPNIFYLDNYDVTYIIYRLSNILSYYSDITNELLKINENNIFYNELKENKKIDYVIYLYCFLKQFKIDNEINDDIFLYSLKNKILPEFNYLQRKCSSLKEIINKILIVYNSKDKKIEIDLMKKILNDNLLQDIFSELISIELIDTKYNKNYIDLSSGEKNFLLILSIIFDALDKFNLFLLDELENFIHPNLIKNLINEILKLLHNKKNFYHLILSTHSPFILSDIPKENIIFMKDGKNVSNEVDIETFGANIHTLLTHGFFMEDGLMGEYAKSQIDEVIKYLNHDDSKIKSDDEAQKLINIIGEPIIRKQLQRMLDSKRLNKIDKIDKIDELEKEIELLKARIEILRKKS</sequence>
<dbReference type="GO" id="GO:0000731">
    <property type="term" value="P:DNA synthesis involved in DNA repair"/>
    <property type="evidence" value="ECO:0007669"/>
    <property type="project" value="TreeGrafter"/>
</dbReference>
<keyword evidence="1" id="KW-0175">Coiled coil</keyword>
<feature type="coiled-coil region" evidence="1">
    <location>
        <begin position="521"/>
        <end position="555"/>
    </location>
</feature>
<proteinExistence type="predicted"/>
<evidence type="ECO:0000313" key="4">
    <source>
        <dbReference type="Proteomes" id="UP000000448"/>
    </source>
</evidence>
<dbReference type="Proteomes" id="UP000000448">
    <property type="component" value="Chromosome"/>
</dbReference>
<dbReference type="GO" id="GO:0005524">
    <property type="term" value="F:ATP binding"/>
    <property type="evidence" value="ECO:0007669"/>
    <property type="project" value="InterPro"/>
</dbReference>
<dbReference type="SUPFAM" id="SSF52540">
    <property type="entry name" value="P-loop containing nucleoside triphosphate hydrolases"/>
    <property type="match status" value="1"/>
</dbReference>
<reference evidence="3 4" key="1">
    <citation type="journal article" date="2009" name="PLoS Genet.">
        <title>Adaptations to submarine hydrothermal environments exemplified by the genome of Nautilia profundicola.</title>
        <authorList>
            <person name="Campbell B.J."/>
            <person name="Smith J.L."/>
            <person name="Hanson T.E."/>
            <person name="Klotz M.G."/>
            <person name="Stein L.Y."/>
            <person name="Lee C.K."/>
            <person name="Wu D."/>
            <person name="Robinson J.M."/>
            <person name="Khouri H.M."/>
            <person name="Eisen J.A."/>
            <person name="Cary S.C."/>
        </authorList>
    </citation>
    <scope>NUCLEOTIDE SEQUENCE [LARGE SCALE GENOMIC DNA]</scope>
    <source>
        <strain evidence="4">ATCC BAA-1463 / DSM 18972 / AmH</strain>
    </source>
</reference>
<dbReference type="InterPro" id="IPR003959">
    <property type="entry name" value="ATPase_AAA_core"/>
</dbReference>
<gene>
    <name evidence="3" type="ordered locus">NAMH_0803</name>
</gene>
<dbReference type="RefSeq" id="WP_015901976.1">
    <property type="nucleotide sequence ID" value="NC_012115.1"/>
</dbReference>
<dbReference type="GO" id="GO:0006302">
    <property type="term" value="P:double-strand break repair"/>
    <property type="evidence" value="ECO:0007669"/>
    <property type="project" value="TreeGrafter"/>
</dbReference>
<name>B9L998_NAUPA</name>
<dbReference type="InterPro" id="IPR027417">
    <property type="entry name" value="P-loop_NTPase"/>
</dbReference>
<dbReference type="STRING" id="598659.NAMH_0803"/>
<dbReference type="PANTHER" id="PTHR32182">
    <property type="entry name" value="DNA REPLICATION AND REPAIR PROTEIN RECF"/>
    <property type="match status" value="1"/>
</dbReference>
<dbReference type="KEGG" id="nam:NAMH_0803"/>
<protein>
    <recommendedName>
        <fullName evidence="2">ATPase AAA-type core domain-containing protein</fullName>
    </recommendedName>
</protein>
<keyword evidence="4" id="KW-1185">Reference proteome</keyword>
<dbReference type="EMBL" id="CP001279">
    <property type="protein sequence ID" value="ACM92924.1"/>
    <property type="molecule type" value="Genomic_DNA"/>
</dbReference>
<accession>B9L998</accession>
<dbReference type="eggNOG" id="COG3950">
    <property type="taxonomic scope" value="Bacteria"/>
</dbReference>
<evidence type="ECO:0000259" key="2">
    <source>
        <dbReference type="Pfam" id="PF13304"/>
    </source>
</evidence>
<dbReference type="PANTHER" id="PTHR32182:SF22">
    <property type="entry name" value="ATP-DEPENDENT ENDONUCLEASE, OLD FAMILY-RELATED"/>
    <property type="match status" value="1"/>
</dbReference>
<evidence type="ECO:0000256" key="1">
    <source>
        <dbReference type="SAM" id="Coils"/>
    </source>
</evidence>
<organism evidence="3 4">
    <name type="scientific">Nautilia profundicola (strain ATCC BAA-1463 / DSM 18972 / AmH)</name>
    <dbReference type="NCBI Taxonomy" id="598659"/>
    <lineage>
        <taxon>Bacteria</taxon>
        <taxon>Pseudomonadati</taxon>
        <taxon>Campylobacterota</taxon>
        <taxon>Epsilonproteobacteria</taxon>
        <taxon>Nautiliales</taxon>
        <taxon>Nautiliaceae</taxon>
        <taxon>Nautilia</taxon>
    </lineage>
</organism>
<evidence type="ECO:0000313" key="3">
    <source>
        <dbReference type="EMBL" id="ACM92924.1"/>
    </source>
</evidence>
<dbReference type="GO" id="GO:0016887">
    <property type="term" value="F:ATP hydrolysis activity"/>
    <property type="evidence" value="ECO:0007669"/>
    <property type="project" value="InterPro"/>
</dbReference>
<dbReference type="OrthoDB" id="997844at2"/>
<dbReference type="Gene3D" id="3.40.50.300">
    <property type="entry name" value="P-loop containing nucleotide triphosphate hydrolases"/>
    <property type="match status" value="1"/>
</dbReference>
<dbReference type="AlphaFoldDB" id="B9L998"/>
<feature type="domain" description="ATPase AAA-type core" evidence="2">
    <location>
        <begin position="64"/>
        <end position="429"/>
    </location>
</feature>
<dbReference type="HOGENOM" id="CLU_029328_0_0_7"/>